<organism evidence="1 2">
    <name type="scientific">Dryococelus australis</name>
    <dbReference type="NCBI Taxonomy" id="614101"/>
    <lineage>
        <taxon>Eukaryota</taxon>
        <taxon>Metazoa</taxon>
        <taxon>Ecdysozoa</taxon>
        <taxon>Arthropoda</taxon>
        <taxon>Hexapoda</taxon>
        <taxon>Insecta</taxon>
        <taxon>Pterygota</taxon>
        <taxon>Neoptera</taxon>
        <taxon>Polyneoptera</taxon>
        <taxon>Phasmatodea</taxon>
        <taxon>Verophasmatodea</taxon>
        <taxon>Anareolatae</taxon>
        <taxon>Phasmatidae</taxon>
        <taxon>Eurycanthinae</taxon>
        <taxon>Dryococelus</taxon>
    </lineage>
</organism>
<keyword evidence="2" id="KW-1185">Reference proteome</keyword>
<proteinExistence type="predicted"/>
<comment type="caution">
    <text evidence="1">The sequence shown here is derived from an EMBL/GenBank/DDBJ whole genome shotgun (WGS) entry which is preliminary data.</text>
</comment>
<dbReference type="Proteomes" id="UP001159363">
    <property type="component" value="Chromosome 10"/>
</dbReference>
<evidence type="ECO:0000313" key="1">
    <source>
        <dbReference type="EMBL" id="KAJ8872402.1"/>
    </source>
</evidence>
<evidence type="ECO:0000313" key="2">
    <source>
        <dbReference type="Proteomes" id="UP001159363"/>
    </source>
</evidence>
<gene>
    <name evidence="1" type="ORF">PR048_026006</name>
</gene>
<accession>A0ABQ9GK53</accession>
<protein>
    <submittedName>
        <fullName evidence="1">Uncharacterized protein</fullName>
    </submittedName>
</protein>
<name>A0ABQ9GK53_9NEOP</name>
<sequence>MRTAEDILLAGTVGLPGTDWRTVACSEKLLASAANFLTCAAGVRFTGSLFHFCIAFTPKWDTVVERLACLPPTKANRVQSPAGSPDVGIVPDEAVARQIGALRIEAMAHLMRLRVSPLSLHALLGFGRGKYLQLIAITVLAYLGIISGRKHEGNLSQPQERTALERCLPSWKRRCSAESSCASAVQGEMRCVSRRVSEGTHASVRALVRD</sequence>
<reference evidence="1 2" key="1">
    <citation type="submission" date="2023-02" db="EMBL/GenBank/DDBJ databases">
        <title>LHISI_Scaffold_Assembly.</title>
        <authorList>
            <person name="Stuart O.P."/>
            <person name="Cleave R."/>
            <person name="Magrath M.J.L."/>
            <person name="Mikheyev A.S."/>
        </authorList>
    </citation>
    <scope>NUCLEOTIDE SEQUENCE [LARGE SCALE GENOMIC DNA]</scope>
    <source>
        <strain evidence="1">Daus_M_001</strain>
        <tissue evidence="1">Leg muscle</tissue>
    </source>
</reference>
<dbReference type="EMBL" id="JARBHB010000011">
    <property type="protein sequence ID" value="KAJ8872402.1"/>
    <property type="molecule type" value="Genomic_DNA"/>
</dbReference>